<reference evidence="1" key="1">
    <citation type="submission" date="2020-05" db="EMBL/GenBank/DDBJ databases">
        <authorList>
            <person name="Chiriac C."/>
            <person name="Salcher M."/>
            <person name="Ghai R."/>
            <person name="Kavagutti S V."/>
        </authorList>
    </citation>
    <scope>NUCLEOTIDE SEQUENCE</scope>
</reference>
<evidence type="ECO:0000313" key="1">
    <source>
        <dbReference type="EMBL" id="CAB4187478.1"/>
    </source>
</evidence>
<protein>
    <submittedName>
        <fullName evidence="1">Uncharacterized protein</fullName>
    </submittedName>
</protein>
<accession>A0A6J5R1V7</accession>
<gene>
    <name evidence="1" type="ORF">UFOVP1158_24</name>
</gene>
<sequence length="51" mass="5593">MNKKSKYAKLVASLQAKGSRDPRALAAYIGRKKLGKAEFQRRAAAGKKKAM</sequence>
<organism evidence="1">
    <name type="scientific">uncultured Caudovirales phage</name>
    <dbReference type="NCBI Taxonomy" id="2100421"/>
    <lineage>
        <taxon>Viruses</taxon>
        <taxon>Duplodnaviria</taxon>
        <taxon>Heunggongvirae</taxon>
        <taxon>Uroviricota</taxon>
        <taxon>Caudoviricetes</taxon>
        <taxon>Peduoviridae</taxon>
        <taxon>Maltschvirus</taxon>
        <taxon>Maltschvirus maltsch</taxon>
    </lineage>
</organism>
<dbReference type="EMBL" id="LR797105">
    <property type="protein sequence ID" value="CAB4187478.1"/>
    <property type="molecule type" value="Genomic_DNA"/>
</dbReference>
<name>A0A6J5R1V7_9CAUD</name>
<proteinExistence type="predicted"/>